<keyword evidence="1" id="KW-0812">Transmembrane</keyword>
<organism evidence="2 3">
    <name type="scientific">Saccharococcus caldoxylosilyticus</name>
    <dbReference type="NCBI Taxonomy" id="81408"/>
    <lineage>
        <taxon>Bacteria</taxon>
        <taxon>Bacillati</taxon>
        <taxon>Bacillota</taxon>
        <taxon>Bacilli</taxon>
        <taxon>Bacillales</taxon>
        <taxon>Anoxybacillaceae</taxon>
        <taxon>Saccharococcus</taxon>
    </lineage>
</organism>
<evidence type="ECO:0000313" key="2">
    <source>
        <dbReference type="EMBL" id="KYD16348.1"/>
    </source>
</evidence>
<keyword evidence="1" id="KW-1133">Transmembrane helix</keyword>
<evidence type="ECO:0000256" key="1">
    <source>
        <dbReference type="SAM" id="Phobius"/>
    </source>
</evidence>
<dbReference type="PATRIC" id="fig|81408.3.peg.2869"/>
<accession>A0A150LVM3</accession>
<gene>
    <name evidence="2" type="ORF">B4119_1761</name>
</gene>
<feature type="transmembrane region" description="Helical" evidence="1">
    <location>
        <begin position="12"/>
        <end position="36"/>
    </location>
</feature>
<dbReference type="eggNOG" id="ENOG5032UC4">
    <property type="taxonomic scope" value="Bacteria"/>
</dbReference>
<reference evidence="2 3" key="1">
    <citation type="submission" date="2016-01" db="EMBL/GenBank/DDBJ databases">
        <title>Draft Genome Sequences of Seven Thermophilic Sporeformers Isolated from Foods.</title>
        <authorList>
            <person name="Berendsen E.M."/>
            <person name="Wells-Bennik M.H."/>
            <person name="Krawcyk A.O."/>
            <person name="De Jong A."/>
            <person name="Holsappel S."/>
            <person name="Eijlander R.T."/>
            <person name="Kuipers O.P."/>
        </authorList>
    </citation>
    <scope>NUCLEOTIDE SEQUENCE [LARGE SCALE GENOMIC DNA]</scope>
    <source>
        <strain evidence="2 3">B4119</strain>
    </source>
</reference>
<dbReference type="Proteomes" id="UP000075455">
    <property type="component" value="Unassembled WGS sequence"/>
</dbReference>
<protein>
    <submittedName>
        <fullName evidence="2">Uncharacterized protein</fullName>
    </submittedName>
</protein>
<dbReference type="AlphaFoldDB" id="A0A150LVM3"/>
<dbReference type="EMBL" id="LQYS01000032">
    <property type="protein sequence ID" value="KYD16348.1"/>
    <property type="molecule type" value="Genomic_DNA"/>
</dbReference>
<keyword evidence="1" id="KW-0472">Membrane</keyword>
<proteinExistence type="predicted"/>
<name>A0A150LVM3_9BACL</name>
<comment type="caution">
    <text evidence="2">The sequence shown here is derived from an EMBL/GenBank/DDBJ whole genome shotgun (WGS) entry which is preliminary data.</text>
</comment>
<sequence>MKGAIFMNWKKVIGWILGIVVGGGVIVASLAFYVFIVLGNLDKGKSIVKKPDNEPSIVEASANESEDVDKKVVNEPVDKSVVTLADGTDGHSFISKYHEFYNDTLCWGRIDTASYSEQVQTASEILQSLEGVKITNKDIAKDFESIKENAKIVVKEDNREAMRQLHRLFHDLDIYFNGYDYHQTFGVTEFTGE</sequence>
<evidence type="ECO:0000313" key="3">
    <source>
        <dbReference type="Proteomes" id="UP000075455"/>
    </source>
</evidence>